<feature type="compositionally biased region" description="Low complexity" evidence="5">
    <location>
        <begin position="399"/>
        <end position="414"/>
    </location>
</feature>
<feature type="compositionally biased region" description="Polar residues" evidence="5">
    <location>
        <begin position="419"/>
        <end position="428"/>
    </location>
</feature>
<feature type="compositionally biased region" description="Basic residues" evidence="5">
    <location>
        <begin position="477"/>
        <end position="486"/>
    </location>
</feature>
<dbReference type="InterPro" id="IPR017907">
    <property type="entry name" value="Znf_RING_CS"/>
</dbReference>
<accession>A0ABR0KN77</accession>
<dbReference type="InterPro" id="IPR018957">
    <property type="entry name" value="Znf_C3HC4_RING-type"/>
</dbReference>
<feature type="compositionally biased region" description="Acidic residues" evidence="5">
    <location>
        <begin position="194"/>
        <end position="207"/>
    </location>
</feature>
<evidence type="ECO:0000313" key="8">
    <source>
        <dbReference type="Proteomes" id="UP001345013"/>
    </source>
</evidence>
<proteinExistence type="predicted"/>
<keyword evidence="1" id="KW-0479">Metal-binding</keyword>
<keyword evidence="2 4" id="KW-0863">Zinc-finger</keyword>
<dbReference type="EMBL" id="JAVRRG010000004">
    <property type="protein sequence ID" value="KAK5101510.1"/>
    <property type="molecule type" value="Genomic_DNA"/>
</dbReference>
<dbReference type="PANTHER" id="PTHR15898:SF13">
    <property type="entry name" value="BIFUNCTIONAL APOPTOSIS REGULATOR"/>
    <property type="match status" value="1"/>
</dbReference>
<feature type="compositionally biased region" description="Acidic residues" evidence="5">
    <location>
        <begin position="360"/>
        <end position="370"/>
    </location>
</feature>
<dbReference type="Proteomes" id="UP001345013">
    <property type="component" value="Unassembled WGS sequence"/>
</dbReference>
<name>A0ABR0KN77_9EURO</name>
<feature type="domain" description="RING-type" evidence="6">
    <location>
        <begin position="34"/>
        <end position="79"/>
    </location>
</feature>
<dbReference type="Gene3D" id="3.30.40.10">
    <property type="entry name" value="Zinc/RING finger domain, C3HC4 (zinc finger)"/>
    <property type="match status" value="1"/>
</dbReference>
<gene>
    <name evidence="7" type="primary">PSH1</name>
    <name evidence="7" type="ORF">LTR24_000566</name>
</gene>
<dbReference type="PANTHER" id="PTHR15898">
    <property type="entry name" value="BIFUNCTIONAL APOPTOSIS REGULATOR"/>
    <property type="match status" value="1"/>
</dbReference>
<feature type="compositionally biased region" description="Basic residues" evidence="5">
    <location>
        <begin position="432"/>
        <end position="443"/>
    </location>
</feature>
<evidence type="ECO:0000259" key="6">
    <source>
        <dbReference type="PROSITE" id="PS50089"/>
    </source>
</evidence>
<sequence length="486" mass="54053">MKPKDEDRKMGTADSGSLQTLQKHIEDMRSLVMCKICLKPFYEPYILACGHTYCYGCLNNWFSGNAERRKNNKNCPDCRTVVKVQPAPNYLLRDLTHMFIGRIELLPEDESVEEHNRDKNEEASLLTRDRNGRGLFGGLFKNVAPKPIMPYVPIRDYEDGVIRCPYCAWEIEDGICTGCGCELPGESDFSLSDSIDDDMSEESDSEGESAVSDLPIPQPPQQFYGVESDSGDDEDEPPFGSSQDTDNYDAHDDFIDDNNEVDADDMDGVDGYDGYPEEPGTPYSDGTSYTAQNDDEHEAWADQQQLANMFGTTADVGFDSDVGEEDEEEEDDIRPASRQRRSGPSTGPVPAYRRRPIVISDDEEDVDEEGTPSPQARAPLPFSENEASSDGSADDDDGSGSSSSDSNAELASDNDSSESNDTVIPPQSSRDRRQRLQAHRVRRPAPTNRVSIDLVTPPHPQHQPSHGRRGRSDVVRHARRNRVSVH</sequence>
<dbReference type="SMART" id="SM00184">
    <property type="entry name" value="RING"/>
    <property type="match status" value="1"/>
</dbReference>
<evidence type="ECO:0000256" key="3">
    <source>
        <dbReference type="ARBA" id="ARBA00022833"/>
    </source>
</evidence>
<dbReference type="InterPro" id="IPR013083">
    <property type="entry name" value="Znf_RING/FYVE/PHD"/>
</dbReference>
<keyword evidence="3" id="KW-0862">Zinc</keyword>
<reference evidence="7 8" key="1">
    <citation type="submission" date="2023-08" db="EMBL/GenBank/DDBJ databases">
        <title>Black Yeasts Isolated from many extreme environments.</title>
        <authorList>
            <person name="Coleine C."/>
            <person name="Stajich J.E."/>
            <person name="Selbmann L."/>
        </authorList>
    </citation>
    <scope>NUCLEOTIDE SEQUENCE [LARGE SCALE GENOMIC DNA]</scope>
    <source>
        <strain evidence="7 8">CCFEE 5885</strain>
    </source>
</reference>
<evidence type="ECO:0000256" key="1">
    <source>
        <dbReference type="ARBA" id="ARBA00022723"/>
    </source>
</evidence>
<dbReference type="Pfam" id="PF00097">
    <property type="entry name" value="zf-C3HC4"/>
    <property type="match status" value="1"/>
</dbReference>
<dbReference type="CDD" id="cd16568">
    <property type="entry name" value="RING-HC_ScPSH1-like"/>
    <property type="match status" value="1"/>
</dbReference>
<comment type="caution">
    <text evidence="7">The sequence shown here is derived from an EMBL/GenBank/DDBJ whole genome shotgun (WGS) entry which is preliminary data.</text>
</comment>
<dbReference type="PROSITE" id="PS00518">
    <property type="entry name" value="ZF_RING_1"/>
    <property type="match status" value="1"/>
</dbReference>
<feature type="compositionally biased region" description="Acidic residues" evidence="5">
    <location>
        <begin position="321"/>
        <end position="332"/>
    </location>
</feature>
<dbReference type="InterPro" id="IPR001841">
    <property type="entry name" value="Znf_RING"/>
</dbReference>
<evidence type="ECO:0000256" key="4">
    <source>
        <dbReference type="PROSITE-ProRule" id="PRU00175"/>
    </source>
</evidence>
<dbReference type="PROSITE" id="PS50089">
    <property type="entry name" value="ZF_RING_2"/>
    <property type="match status" value="1"/>
</dbReference>
<organism evidence="7 8">
    <name type="scientific">Lithohypha guttulata</name>
    <dbReference type="NCBI Taxonomy" id="1690604"/>
    <lineage>
        <taxon>Eukaryota</taxon>
        <taxon>Fungi</taxon>
        <taxon>Dikarya</taxon>
        <taxon>Ascomycota</taxon>
        <taxon>Pezizomycotina</taxon>
        <taxon>Eurotiomycetes</taxon>
        <taxon>Chaetothyriomycetidae</taxon>
        <taxon>Chaetothyriales</taxon>
        <taxon>Trichomeriaceae</taxon>
        <taxon>Lithohypha</taxon>
    </lineage>
</organism>
<feature type="compositionally biased region" description="Acidic residues" evidence="5">
    <location>
        <begin position="254"/>
        <end position="270"/>
    </location>
</feature>
<dbReference type="SUPFAM" id="SSF57850">
    <property type="entry name" value="RING/U-box"/>
    <property type="match status" value="1"/>
</dbReference>
<feature type="compositionally biased region" description="Polar residues" evidence="5">
    <location>
        <begin position="302"/>
        <end position="311"/>
    </location>
</feature>
<keyword evidence="8" id="KW-1185">Reference proteome</keyword>
<feature type="region of interest" description="Disordered" evidence="5">
    <location>
        <begin position="190"/>
        <end position="486"/>
    </location>
</feature>
<evidence type="ECO:0000256" key="2">
    <source>
        <dbReference type="ARBA" id="ARBA00022771"/>
    </source>
</evidence>
<evidence type="ECO:0000313" key="7">
    <source>
        <dbReference type="EMBL" id="KAK5101510.1"/>
    </source>
</evidence>
<protein>
    <submittedName>
        <fullName evidence="7">E3 ubiquitin ligase</fullName>
    </submittedName>
</protein>
<evidence type="ECO:0000256" key="5">
    <source>
        <dbReference type="SAM" id="MobiDB-lite"/>
    </source>
</evidence>